<proteinExistence type="predicted"/>
<dbReference type="PANTHER" id="PTHR43668">
    <property type="entry name" value="ALLANTOINASE"/>
    <property type="match status" value="1"/>
</dbReference>
<dbReference type="InterPro" id="IPR004722">
    <property type="entry name" value="DHOase"/>
</dbReference>
<organism evidence="3">
    <name type="scientific">Candidatus Berkiella cookevillensis</name>
    <dbReference type="NCBI Taxonomy" id="437022"/>
    <lineage>
        <taxon>Bacteria</taxon>
        <taxon>Pseudomonadati</taxon>
        <taxon>Pseudomonadota</taxon>
        <taxon>Gammaproteobacteria</taxon>
        <taxon>Candidatus Berkiellales</taxon>
        <taxon>Candidatus Berkiellaceae</taxon>
        <taxon>Candidatus Berkiella</taxon>
    </lineage>
</organism>
<dbReference type="GO" id="GO:0004038">
    <property type="term" value="F:allantoinase activity"/>
    <property type="evidence" value="ECO:0007669"/>
    <property type="project" value="TreeGrafter"/>
</dbReference>
<dbReference type="SUPFAM" id="SSF51338">
    <property type="entry name" value="Composite domain of metallo-dependent hydrolases"/>
    <property type="match status" value="1"/>
</dbReference>
<sequence>MKLLIKNGRIIDPQNQIDKITDICIEDGKIQHVGTTPVGFQADTTIDATSQWVIPGIVDLCNRPHVKHPHGTTLRHEAQVAVKKGMTALCIPPDGDRIIDHPNDLIRIQHEDESVPPRLYSIAALTKGLSGEKMTDYSLLKAVGCIALSQAQAPLKNKAFLKSCYSYASSLNIPVIIQPQDYDLSHAGCAHDGVVATRLGLPSISYTAETIAIQEHLALIEETQLKAHFTCLSSHQAVELIAQAKQKGLNITADVAMHSLLLTEMDLLEFDGNCHLSPPLRSQSDQLGLLHGLQNKTIDAICSDHRPLDSMAKLAPFGETTPGLSAIDSFLSLGLYLVEQGKLDAMTFVNAITTNPARIFDLPEGSLSIGKNANICILNPNKYWTLTADTMLSKGKNSPFKDWQIPGKVTHTLINGQIVFSA</sequence>
<reference evidence="4" key="3">
    <citation type="submission" date="2021-06" db="EMBL/GenBank/DDBJ databases">
        <title>Genomic Description and Analysis of Intracellular Bacteria, Candidatus Berkiella cookevillensis and Candidatus Berkiella aquae.</title>
        <authorList>
            <person name="Kidane D.T."/>
            <person name="Mehari Y.T."/>
            <person name="Rice F.C."/>
            <person name="Arivett B.A."/>
            <person name="Farone A.L."/>
            <person name="Berk S.G."/>
            <person name="Farone M.B."/>
        </authorList>
    </citation>
    <scope>NUCLEOTIDE SEQUENCE</scope>
    <source>
        <strain evidence="4">CC99</strain>
    </source>
</reference>
<name>A0A0Q9YMA4_9GAMM</name>
<protein>
    <submittedName>
        <fullName evidence="4">Amidohydrolase family protein</fullName>
    </submittedName>
    <submittedName>
        <fullName evidence="3">Dihydroorotase</fullName>
        <ecNumber evidence="3">3.5.2.3</ecNumber>
    </submittedName>
</protein>
<accession>A0A0Q9YMA4</accession>
<feature type="domain" description="Amidohydrolase-related" evidence="2">
    <location>
        <begin position="217"/>
        <end position="419"/>
    </location>
</feature>
<dbReference type="RefSeq" id="WP_057625315.1">
    <property type="nucleotide sequence ID" value="NZ_LKHV02000001.1"/>
</dbReference>
<dbReference type="Gene3D" id="3.20.20.140">
    <property type="entry name" value="Metal-dependent hydrolases"/>
    <property type="match status" value="1"/>
</dbReference>
<gene>
    <name evidence="3" type="primary">pyrC_2</name>
    <name evidence="4" type="ORF">CC99x_000715</name>
    <name evidence="3" type="ORF">CC99x_02216</name>
</gene>
<dbReference type="GO" id="GO:0006145">
    <property type="term" value="P:purine nucleobase catabolic process"/>
    <property type="evidence" value="ECO:0007669"/>
    <property type="project" value="TreeGrafter"/>
</dbReference>
<evidence type="ECO:0000313" key="4">
    <source>
        <dbReference type="EMBL" id="MCS5707416.1"/>
    </source>
</evidence>
<dbReference type="SUPFAM" id="SSF51556">
    <property type="entry name" value="Metallo-dependent hydrolases"/>
    <property type="match status" value="1"/>
</dbReference>
<keyword evidence="3" id="KW-0378">Hydrolase</keyword>
<dbReference type="Proteomes" id="UP000051494">
    <property type="component" value="Unassembled WGS sequence"/>
</dbReference>
<dbReference type="PANTHER" id="PTHR43668:SF2">
    <property type="entry name" value="ALLANTOINASE"/>
    <property type="match status" value="1"/>
</dbReference>
<dbReference type="GO" id="GO:0005737">
    <property type="term" value="C:cytoplasm"/>
    <property type="evidence" value="ECO:0007669"/>
    <property type="project" value="TreeGrafter"/>
</dbReference>
<dbReference type="GO" id="GO:0006221">
    <property type="term" value="P:pyrimidine nucleotide biosynthetic process"/>
    <property type="evidence" value="ECO:0007669"/>
    <property type="project" value="UniProtKB-KW"/>
</dbReference>
<evidence type="ECO:0000256" key="1">
    <source>
        <dbReference type="ARBA" id="ARBA00022975"/>
    </source>
</evidence>
<dbReference type="GO" id="GO:0046872">
    <property type="term" value="F:metal ion binding"/>
    <property type="evidence" value="ECO:0007669"/>
    <property type="project" value="InterPro"/>
</dbReference>
<keyword evidence="1" id="KW-0665">Pyrimidine biosynthesis</keyword>
<dbReference type="InterPro" id="IPR032466">
    <property type="entry name" value="Metal_Hydrolase"/>
</dbReference>
<evidence type="ECO:0000313" key="5">
    <source>
        <dbReference type="Proteomes" id="UP000051494"/>
    </source>
</evidence>
<keyword evidence="5" id="KW-1185">Reference proteome</keyword>
<dbReference type="EMBL" id="LKHV01000014">
    <property type="protein sequence ID" value="KRG17617.1"/>
    <property type="molecule type" value="Genomic_DNA"/>
</dbReference>
<dbReference type="Gene3D" id="2.30.40.10">
    <property type="entry name" value="Urease, subunit C, domain 1"/>
    <property type="match status" value="1"/>
</dbReference>
<dbReference type="OrthoDB" id="5687299at2"/>
<comment type="caution">
    <text evidence="3">The sequence shown here is derived from an EMBL/GenBank/DDBJ whole genome shotgun (WGS) entry which is preliminary data.</text>
</comment>
<dbReference type="InterPro" id="IPR006680">
    <property type="entry name" value="Amidohydro-rel"/>
</dbReference>
<evidence type="ECO:0000259" key="2">
    <source>
        <dbReference type="Pfam" id="PF01979"/>
    </source>
</evidence>
<dbReference type="CDD" id="cd01317">
    <property type="entry name" value="DHOase_IIa"/>
    <property type="match status" value="1"/>
</dbReference>
<dbReference type="EC" id="3.5.2.3" evidence="3"/>
<dbReference type="InterPro" id="IPR011059">
    <property type="entry name" value="Metal-dep_hydrolase_composite"/>
</dbReference>
<dbReference type="EMBL" id="LKHV02000001">
    <property type="protein sequence ID" value="MCS5707416.1"/>
    <property type="molecule type" value="Genomic_DNA"/>
</dbReference>
<dbReference type="AlphaFoldDB" id="A0A0Q9YMA4"/>
<evidence type="ECO:0000313" key="3">
    <source>
        <dbReference type="EMBL" id="KRG17617.1"/>
    </source>
</evidence>
<reference evidence="4" key="2">
    <citation type="journal article" date="2016" name="Genome Announc.">
        <title>Draft Genome Sequences of Two Novel Amoeba-Resistant Intranuclear Bacteria, 'Candidatus Berkiella cookevillensis' and 'Candidatus Berkiella aquae'.</title>
        <authorList>
            <person name="Mehari Y.T."/>
            <person name="Arivett B.A."/>
            <person name="Farone A.L."/>
            <person name="Gunderson J.H."/>
            <person name="Farone M.B."/>
        </authorList>
    </citation>
    <scope>NUCLEOTIDE SEQUENCE</scope>
    <source>
        <strain evidence="4">CC99</strain>
    </source>
</reference>
<dbReference type="STRING" id="437022.CC99x_02216"/>
<dbReference type="Pfam" id="PF01979">
    <property type="entry name" value="Amidohydro_1"/>
    <property type="match status" value="1"/>
</dbReference>
<dbReference type="InterPro" id="IPR050138">
    <property type="entry name" value="DHOase/Allantoinase_Hydrolase"/>
</dbReference>
<dbReference type="PATRIC" id="fig|1590042.3.peg.2270"/>
<dbReference type="GO" id="GO:0004151">
    <property type="term" value="F:dihydroorotase activity"/>
    <property type="evidence" value="ECO:0007669"/>
    <property type="project" value="UniProtKB-EC"/>
</dbReference>
<reference evidence="3" key="1">
    <citation type="submission" date="2015-09" db="EMBL/GenBank/DDBJ databases">
        <title>Draft Genome Sequences of Two Novel Amoeba-resistant Intranuclear Bacteria, Candidatus Berkiella cookevillensis and Candidatus Berkiella aquae.</title>
        <authorList>
            <person name="Mehari Y.T."/>
            <person name="Arivett B.A."/>
            <person name="Farone A.L."/>
            <person name="Gunderson J.H."/>
            <person name="Farone M.B."/>
        </authorList>
    </citation>
    <scope>NUCLEOTIDE SEQUENCE [LARGE SCALE GENOMIC DNA]</scope>
    <source>
        <strain evidence="3">CC99</strain>
    </source>
</reference>